<organism evidence="2 3">
    <name type="scientific">Anaerovirgula multivorans</name>
    <dbReference type="NCBI Taxonomy" id="312168"/>
    <lineage>
        <taxon>Bacteria</taxon>
        <taxon>Bacillati</taxon>
        <taxon>Bacillota</taxon>
        <taxon>Clostridia</taxon>
        <taxon>Peptostreptococcales</taxon>
        <taxon>Natronincolaceae</taxon>
        <taxon>Anaerovirgula</taxon>
    </lineage>
</organism>
<evidence type="ECO:0000256" key="1">
    <source>
        <dbReference type="SAM" id="Phobius"/>
    </source>
</evidence>
<keyword evidence="1" id="KW-0472">Membrane</keyword>
<sequence length="154" mass="17853">MKKNLKVIILILAMSIIGIWVLSKIPFESDINQTITAKIYKDGVIVQDTTVIINGARSNYIFADEQYYEGQFIVEYYERTSREGMKANIKWNEEFEEARILYHQNATFPSLEINHELLINKEMKDFALGLQDGTIIATSDEMYQNYLESINPSK</sequence>
<dbReference type="EMBL" id="FZOJ01000001">
    <property type="protein sequence ID" value="SNR91494.1"/>
    <property type="molecule type" value="Genomic_DNA"/>
</dbReference>
<proteinExistence type="predicted"/>
<evidence type="ECO:0000313" key="3">
    <source>
        <dbReference type="Proteomes" id="UP000198304"/>
    </source>
</evidence>
<keyword evidence="3" id="KW-1185">Reference proteome</keyword>
<feature type="transmembrane region" description="Helical" evidence="1">
    <location>
        <begin position="7"/>
        <end position="27"/>
    </location>
</feature>
<dbReference type="Proteomes" id="UP000198304">
    <property type="component" value="Unassembled WGS sequence"/>
</dbReference>
<keyword evidence="1" id="KW-1133">Transmembrane helix</keyword>
<dbReference type="AlphaFoldDB" id="A0A239A8W4"/>
<dbReference type="OrthoDB" id="2082653at2"/>
<evidence type="ECO:0000313" key="2">
    <source>
        <dbReference type="EMBL" id="SNR91494.1"/>
    </source>
</evidence>
<dbReference type="RefSeq" id="WP_089281164.1">
    <property type="nucleotide sequence ID" value="NZ_FZOJ01000001.1"/>
</dbReference>
<accession>A0A239A8W4</accession>
<gene>
    <name evidence="2" type="ORF">SAMN05446037_1001391</name>
</gene>
<reference evidence="2 3" key="1">
    <citation type="submission" date="2017-06" db="EMBL/GenBank/DDBJ databases">
        <authorList>
            <person name="Kim H.J."/>
            <person name="Triplett B.A."/>
        </authorList>
    </citation>
    <scope>NUCLEOTIDE SEQUENCE [LARGE SCALE GENOMIC DNA]</scope>
    <source>
        <strain evidence="2 3">SCA</strain>
    </source>
</reference>
<name>A0A239A8W4_9FIRM</name>
<keyword evidence="1" id="KW-0812">Transmembrane</keyword>
<protein>
    <submittedName>
        <fullName evidence="2">Uncharacterized protein</fullName>
    </submittedName>
</protein>